<evidence type="ECO:0000313" key="1">
    <source>
        <dbReference type="EMBL" id="GHA96342.1"/>
    </source>
</evidence>
<gene>
    <name evidence="1" type="ORF">GCM10009069_19210</name>
</gene>
<reference evidence="1" key="2">
    <citation type="submission" date="2020-09" db="EMBL/GenBank/DDBJ databases">
        <authorList>
            <person name="Sun Q."/>
            <person name="Kim S."/>
        </authorList>
    </citation>
    <scope>NUCLEOTIDE SEQUENCE</scope>
    <source>
        <strain evidence="1">KCTC 32513</strain>
    </source>
</reference>
<proteinExistence type="predicted"/>
<dbReference type="AlphaFoldDB" id="A0A8J3CRT4"/>
<dbReference type="EMBL" id="BMZH01000007">
    <property type="protein sequence ID" value="GHA96342.1"/>
    <property type="molecule type" value="Genomic_DNA"/>
</dbReference>
<organism evidence="1 2">
    <name type="scientific">Algimonas arctica</name>
    <dbReference type="NCBI Taxonomy" id="1479486"/>
    <lineage>
        <taxon>Bacteria</taxon>
        <taxon>Pseudomonadati</taxon>
        <taxon>Pseudomonadota</taxon>
        <taxon>Alphaproteobacteria</taxon>
        <taxon>Maricaulales</taxon>
        <taxon>Robiginitomaculaceae</taxon>
        <taxon>Algimonas</taxon>
    </lineage>
</organism>
<dbReference type="PANTHER" id="PTHR21174:SF0">
    <property type="entry name" value="HD PHOSPHOHYDROLASE FAMILY PROTEIN-RELATED"/>
    <property type="match status" value="1"/>
</dbReference>
<name>A0A8J3CRT4_9PROT</name>
<keyword evidence="2" id="KW-1185">Reference proteome</keyword>
<comment type="caution">
    <text evidence="1">The sequence shown here is derived from an EMBL/GenBank/DDBJ whole genome shotgun (WGS) entry which is preliminary data.</text>
</comment>
<dbReference type="PANTHER" id="PTHR21174">
    <property type="match status" value="1"/>
</dbReference>
<dbReference type="InterPro" id="IPR009218">
    <property type="entry name" value="HD_phosphohydro"/>
</dbReference>
<evidence type="ECO:0000313" key="2">
    <source>
        <dbReference type="Proteomes" id="UP000634004"/>
    </source>
</evidence>
<dbReference type="SUPFAM" id="SSF109604">
    <property type="entry name" value="HD-domain/PDEase-like"/>
    <property type="match status" value="1"/>
</dbReference>
<protein>
    <recommendedName>
        <fullName evidence="3">N-methyl-D-aspartate receptor NMDAR2C subunit</fullName>
    </recommendedName>
</protein>
<accession>A0A8J3CRT4</accession>
<dbReference type="Proteomes" id="UP000634004">
    <property type="component" value="Unassembled WGS sequence"/>
</dbReference>
<sequence length="208" mass="24256">MAITFDPNRWASLTQRLDLPPSLEMFETLQRLHAQRHRHYHTAQHITACLQHLDTRRSLTNRHDLIEIAIWFHDAVYKPLSKTNEADSAAMACGFLDGHLPSCDVKTVETMILLTQTHGQTDDPDTALMLDIDLSILATPADVYDRYTQDVRREYRWVPGPMFRKGRAKMLRHFLAMDRIYKTETLRREWDAQARVNMARELVAMNLI</sequence>
<dbReference type="RefSeq" id="WP_189497850.1">
    <property type="nucleotide sequence ID" value="NZ_BMZH01000007.1"/>
</dbReference>
<reference evidence="1" key="1">
    <citation type="journal article" date="2014" name="Int. J. Syst. Evol. Microbiol.">
        <title>Complete genome sequence of Corynebacterium casei LMG S-19264T (=DSM 44701T), isolated from a smear-ripened cheese.</title>
        <authorList>
            <consortium name="US DOE Joint Genome Institute (JGI-PGF)"/>
            <person name="Walter F."/>
            <person name="Albersmeier A."/>
            <person name="Kalinowski J."/>
            <person name="Ruckert C."/>
        </authorList>
    </citation>
    <scope>NUCLEOTIDE SEQUENCE</scope>
    <source>
        <strain evidence="1">KCTC 32513</strain>
    </source>
</reference>
<dbReference type="PIRSF" id="PIRSF035170">
    <property type="entry name" value="HD_phosphohydro"/>
    <property type="match status" value="1"/>
</dbReference>
<evidence type="ECO:0008006" key="3">
    <source>
        <dbReference type="Google" id="ProtNLM"/>
    </source>
</evidence>